<dbReference type="InterPro" id="IPR010738">
    <property type="entry name" value="DUF1310"/>
</dbReference>
<dbReference type="STRING" id="592010.GCWU000182_000748"/>
<reference evidence="1" key="1">
    <citation type="submission" date="2013-06" db="EMBL/GenBank/DDBJ databases">
        <authorList>
            <person name="Weinstock G."/>
            <person name="Sodergren E."/>
            <person name="Clifton S."/>
            <person name="Fulton L."/>
            <person name="Fulton B."/>
            <person name="Courtney L."/>
            <person name="Fronick C."/>
            <person name="Harrison M."/>
            <person name="Strong C."/>
            <person name="Farmer C."/>
            <person name="Delahaunty K."/>
            <person name="Markovic C."/>
            <person name="Hall O."/>
            <person name="Minx P."/>
            <person name="Tomlinson C."/>
            <person name="Mitreva M."/>
            <person name="Nelson J."/>
            <person name="Hou S."/>
            <person name="Wollam A."/>
            <person name="Pepin K.H."/>
            <person name="Johnson M."/>
            <person name="Bhonagiri V."/>
            <person name="Nash W.E."/>
            <person name="Warren W."/>
            <person name="Chinwalla A."/>
            <person name="Mardis E.R."/>
            <person name="Wilson R.K."/>
        </authorList>
    </citation>
    <scope>NUCLEOTIDE SEQUENCE [LARGE SCALE GENOMIC DNA]</scope>
    <source>
        <strain evidence="1">ATCC 49176</strain>
    </source>
</reference>
<evidence type="ECO:0008006" key="3">
    <source>
        <dbReference type="Google" id="ProtNLM"/>
    </source>
</evidence>
<dbReference type="Proteomes" id="UP000019050">
    <property type="component" value="Unassembled WGS sequence"/>
</dbReference>
<protein>
    <recommendedName>
        <fullName evidence="3">DUF4878 domain-containing protein</fullName>
    </recommendedName>
</protein>
<proteinExistence type="predicted"/>
<comment type="caution">
    <text evidence="1">The sequence shown here is derived from an EMBL/GenBank/DDBJ whole genome shotgun (WGS) entry which is preliminary data.</text>
</comment>
<name>W1Q6B8_ABIDE</name>
<organism evidence="1 2">
    <name type="scientific">Abiotrophia defectiva ATCC 49176</name>
    <dbReference type="NCBI Taxonomy" id="592010"/>
    <lineage>
        <taxon>Bacteria</taxon>
        <taxon>Bacillati</taxon>
        <taxon>Bacillota</taxon>
        <taxon>Bacilli</taxon>
        <taxon>Lactobacillales</taxon>
        <taxon>Aerococcaceae</taxon>
        <taxon>Abiotrophia</taxon>
    </lineage>
</organism>
<keyword evidence="2" id="KW-1185">Reference proteome</keyword>
<dbReference type="AlphaFoldDB" id="W1Q6B8"/>
<dbReference type="OrthoDB" id="2237686at2"/>
<evidence type="ECO:0000313" key="2">
    <source>
        <dbReference type="Proteomes" id="UP000019050"/>
    </source>
</evidence>
<dbReference type="Pfam" id="PF07006">
    <property type="entry name" value="DUF1310"/>
    <property type="match status" value="1"/>
</dbReference>
<dbReference type="EMBL" id="ACIN03000004">
    <property type="protein sequence ID" value="ESK66014.1"/>
    <property type="molecule type" value="Genomic_DNA"/>
</dbReference>
<dbReference type="HOGENOM" id="CLU_1922926_0_0_9"/>
<sequence>MRVIRTSFIIVFCIAGALFLAYQGVNWMVQNNKKAKYAELVSFFDSKEVRGDIEKVLKSKDPQAFTEAGVIREYDLDYSSIADGTGRSIRVLINGDPSIYLGVKYIFMNNKWQMSIVTSSNKLQLLLKSRE</sequence>
<gene>
    <name evidence="1" type="ORF">GCWU000182_000748</name>
</gene>
<evidence type="ECO:0000313" key="1">
    <source>
        <dbReference type="EMBL" id="ESK66014.1"/>
    </source>
</evidence>
<accession>W1Q6B8</accession>
<dbReference type="RefSeq" id="WP_023391399.1">
    <property type="nucleotide sequence ID" value="NZ_KI535340.1"/>
</dbReference>